<organism evidence="1">
    <name type="scientific">Myoviridae sp. ctk6V34</name>
    <dbReference type="NCBI Taxonomy" id="2825164"/>
    <lineage>
        <taxon>Viruses</taxon>
        <taxon>Duplodnaviria</taxon>
        <taxon>Heunggongvirae</taxon>
        <taxon>Uroviricota</taxon>
        <taxon>Caudoviricetes</taxon>
    </lineage>
</organism>
<dbReference type="InterPro" id="IPR009660">
    <property type="entry name" value="Phage_A500_Gp15"/>
</dbReference>
<protein>
    <recommendedName>
        <fullName evidence="2">Bacteriophage Gp15 protein</fullName>
    </recommendedName>
</protein>
<name>A0A8S5V3T5_9CAUD</name>
<evidence type="ECO:0008006" key="2">
    <source>
        <dbReference type="Google" id="ProtNLM"/>
    </source>
</evidence>
<reference evidence="1" key="1">
    <citation type="journal article" date="2021" name="Proc. Natl. Acad. Sci. U.S.A.">
        <title>A Catalog of Tens of Thousands of Viruses from Human Metagenomes Reveals Hidden Associations with Chronic Diseases.</title>
        <authorList>
            <person name="Tisza M.J."/>
            <person name="Buck C.B."/>
        </authorList>
    </citation>
    <scope>NUCLEOTIDE SEQUENCE</scope>
    <source>
        <strain evidence="1">Ctk6V34</strain>
    </source>
</reference>
<dbReference type="Pfam" id="PF06854">
    <property type="entry name" value="Phage_Gp15"/>
    <property type="match status" value="1"/>
</dbReference>
<proteinExistence type="predicted"/>
<accession>A0A8S5V3T5</accession>
<dbReference type="EMBL" id="BK016190">
    <property type="protein sequence ID" value="DAG01267.1"/>
    <property type="molecule type" value="Genomic_DNA"/>
</dbReference>
<sequence>MMDILTLPSSLSLQGQEYAINADWRPCVNIMRMFERTDLSDTEKVLCMVGILYEDEIPDRLMTEAAEQAVWFLNLGEAADSKKSALSFGRLFSWEQDLKFIISAVDKSAGFSIRSKEFYHFWEFMSAFFETGECVFNTIVHQRKLKKTGKQSKADKEWWAENRDIAELKVELTSDEQEILDAFNALLKGGEADG</sequence>
<evidence type="ECO:0000313" key="1">
    <source>
        <dbReference type="EMBL" id="DAG01267.1"/>
    </source>
</evidence>